<dbReference type="Proteomes" id="UP000799537">
    <property type="component" value="Unassembled WGS sequence"/>
</dbReference>
<name>A0A6A6D6X3_ZASCE</name>
<dbReference type="CDD" id="cd20071">
    <property type="entry name" value="SET_SMYD"/>
    <property type="match status" value="1"/>
</dbReference>
<dbReference type="InterPro" id="IPR053185">
    <property type="entry name" value="SET_domain_protein"/>
</dbReference>
<dbReference type="Gene3D" id="2.170.270.10">
    <property type="entry name" value="SET domain"/>
    <property type="match status" value="1"/>
</dbReference>
<dbReference type="PANTHER" id="PTHR47332:SF4">
    <property type="entry name" value="SET DOMAIN-CONTAINING PROTEIN 5"/>
    <property type="match status" value="1"/>
</dbReference>
<dbReference type="OrthoDB" id="3640265at2759"/>
<dbReference type="EMBL" id="ML993579">
    <property type="protein sequence ID" value="KAF2173376.1"/>
    <property type="molecule type" value="Genomic_DNA"/>
</dbReference>
<keyword evidence="3" id="KW-1185">Reference proteome</keyword>
<dbReference type="SUPFAM" id="SSF82199">
    <property type="entry name" value="SET domain"/>
    <property type="match status" value="1"/>
</dbReference>
<reference evidence="2" key="1">
    <citation type="journal article" date="2020" name="Stud. Mycol.">
        <title>101 Dothideomycetes genomes: a test case for predicting lifestyles and emergence of pathogens.</title>
        <authorList>
            <person name="Haridas S."/>
            <person name="Albert R."/>
            <person name="Binder M."/>
            <person name="Bloem J."/>
            <person name="Labutti K."/>
            <person name="Salamov A."/>
            <person name="Andreopoulos B."/>
            <person name="Baker S."/>
            <person name="Barry K."/>
            <person name="Bills G."/>
            <person name="Bluhm B."/>
            <person name="Cannon C."/>
            <person name="Castanera R."/>
            <person name="Culley D."/>
            <person name="Daum C."/>
            <person name="Ezra D."/>
            <person name="Gonzalez J."/>
            <person name="Henrissat B."/>
            <person name="Kuo A."/>
            <person name="Liang C."/>
            <person name="Lipzen A."/>
            <person name="Lutzoni F."/>
            <person name="Magnuson J."/>
            <person name="Mondo S."/>
            <person name="Nolan M."/>
            <person name="Ohm R."/>
            <person name="Pangilinan J."/>
            <person name="Park H.-J."/>
            <person name="Ramirez L."/>
            <person name="Alfaro M."/>
            <person name="Sun H."/>
            <person name="Tritt A."/>
            <person name="Yoshinaga Y."/>
            <person name="Zwiers L.-H."/>
            <person name="Turgeon B."/>
            <person name="Goodwin S."/>
            <person name="Spatafora J."/>
            <person name="Crous P."/>
            <person name="Grigoriev I."/>
        </authorList>
    </citation>
    <scope>NUCLEOTIDE SEQUENCE</scope>
    <source>
        <strain evidence="2">ATCC 36951</strain>
    </source>
</reference>
<proteinExistence type="predicted"/>
<dbReference type="AlphaFoldDB" id="A0A6A6D6X3"/>
<dbReference type="RefSeq" id="XP_033674265.1">
    <property type="nucleotide sequence ID" value="XM_033803289.1"/>
</dbReference>
<sequence>MDDLFEIRRTATKGCGVFAKKAISSYTIIVRESPVIALKCAPGDTAAKIDASIEQAFRNLSKKDQASELQLHEGSHPNAKTKVTRIFHANGFGNEHVKELYLTKSRFNHSCVPNAFAYEDGESSYLQAIRQIAPGEEITISYLPRFEEAMTSRQRATVLHLHYKFECRCAACWPPHQRWKSDVRRQLIGFLSYALEGENAPDFRPLDICHPLSWVCWPPQPTPSGRVLTPAQEIEYNFLLANLREAEGWPDYLVAEGYLHAATKLAFQQSEYQQSPATQDIVFLEAARCIEAWYQKGLELEKKFYPPAHPQIRDGTMAWENTMSRFRCLQYLRMTNSLKARDEHGPSESGGNFAVRIQEGDGTLTLLSQEDTAGLIWQRVKRL</sequence>
<dbReference type="Pfam" id="PF00856">
    <property type="entry name" value="SET"/>
    <property type="match status" value="1"/>
</dbReference>
<feature type="domain" description="SET" evidence="1">
    <location>
        <begin position="3"/>
        <end position="143"/>
    </location>
</feature>
<gene>
    <name evidence="2" type="ORF">M409DRAFT_15661</name>
</gene>
<dbReference type="InterPro" id="IPR001214">
    <property type="entry name" value="SET_dom"/>
</dbReference>
<evidence type="ECO:0000313" key="3">
    <source>
        <dbReference type="Proteomes" id="UP000799537"/>
    </source>
</evidence>
<accession>A0A6A6D6X3</accession>
<dbReference type="PANTHER" id="PTHR47332">
    <property type="entry name" value="SET DOMAIN-CONTAINING PROTEIN 5"/>
    <property type="match status" value="1"/>
</dbReference>
<dbReference type="GeneID" id="54556561"/>
<organism evidence="2 3">
    <name type="scientific">Zasmidium cellare ATCC 36951</name>
    <dbReference type="NCBI Taxonomy" id="1080233"/>
    <lineage>
        <taxon>Eukaryota</taxon>
        <taxon>Fungi</taxon>
        <taxon>Dikarya</taxon>
        <taxon>Ascomycota</taxon>
        <taxon>Pezizomycotina</taxon>
        <taxon>Dothideomycetes</taxon>
        <taxon>Dothideomycetidae</taxon>
        <taxon>Mycosphaerellales</taxon>
        <taxon>Mycosphaerellaceae</taxon>
        <taxon>Zasmidium</taxon>
    </lineage>
</organism>
<dbReference type="SMART" id="SM00317">
    <property type="entry name" value="SET"/>
    <property type="match status" value="1"/>
</dbReference>
<protein>
    <recommendedName>
        <fullName evidence="1">SET domain-containing protein</fullName>
    </recommendedName>
</protein>
<dbReference type="PROSITE" id="PS50280">
    <property type="entry name" value="SET"/>
    <property type="match status" value="1"/>
</dbReference>
<evidence type="ECO:0000313" key="2">
    <source>
        <dbReference type="EMBL" id="KAF2173376.1"/>
    </source>
</evidence>
<dbReference type="InterPro" id="IPR046341">
    <property type="entry name" value="SET_dom_sf"/>
</dbReference>
<evidence type="ECO:0000259" key="1">
    <source>
        <dbReference type="PROSITE" id="PS50280"/>
    </source>
</evidence>